<dbReference type="Gene3D" id="1.20.1440.230">
    <property type="entry name" value="NADH-ubiquinone oxidoreductase 51kDa subunit, iron-sulphur binding domain"/>
    <property type="match status" value="1"/>
</dbReference>
<dbReference type="Gene3D" id="6.10.250.1450">
    <property type="match status" value="1"/>
</dbReference>
<dbReference type="Pfam" id="PF01512">
    <property type="entry name" value="Complex1_51K"/>
    <property type="match status" value="1"/>
</dbReference>
<organism evidence="16 17">
    <name type="scientific">Eiseniibacteriota bacterium</name>
    <dbReference type="NCBI Taxonomy" id="2212470"/>
    <lineage>
        <taxon>Bacteria</taxon>
        <taxon>Candidatus Eiseniibacteriota</taxon>
    </lineage>
</organism>
<dbReference type="SUPFAM" id="SSF142019">
    <property type="entry name" value="Nqo1 FMN-binding domain-like"/>
    <property type="match status" value="1"/>
</dbReference>
<dbReference type="GO" id="GO:0046872">
    <property type="term" value="F:metal ion binding"/>
    <property type="evidence" value="ECO:0007669"/>
    <property type="project" value="UniProtKB-KW"/>
</dbReference>
<keyword evidence="16" id="KW-0560">Oxidoreductase</keyword>
<dbReference type="PROSITE" id="PS00645">
    <property type="entry name" value="COMPLEX1_51K_2"/>
    <property type="match status" value="1"/>
</dbReference>
<dbReference type="GO" id="GO:0051287">
    <property type="term" value="F:NAD binding"/>
    <property type="evidence" value="ECO:0007669"/>
    <property type="project" value="UniProtKB-UniRule"/>
</dbReference>
<evidence type="ECO:0000256" key="8">
    <source>
        <dbReference type="ARBA" id="ARBA00022723"/>
    </source>
</evidence>
<dbReference type="SUPFAM" id="SSF142984">
    <property type="entry name" value="Nqo1 middle domain-like"/>
    <property type="match status" value="1"/>
</dbReference>
<dbReference type="InterPro" id="IPR037225">
    <property type="entry name" value="Nuo51_FMN-bd_sf"/>
</dbReference>
<keyword evidence="6 14" id="KW-0288">FMN</keyword>
<comment type="catalytic activity">
    <reaction evidence="13 14">
        <text>a quinone + NADH + 5 H(+)(in) = a quinol + NAD(+) + 4 H(+)(out)</text>
        <dbReference type="Rhea" id="RHEA:57888"/>
        <dbReference type="ChEBI" id="CHEBI:15378"/>
        <dbReference type="ChEBI" id="CHEBI:24646"/>
        <dbReference type="ChEBI" id="CHEBI:57540"/>
        <dbReference type="ChEBI" id="CHEBI:57945"/>
        <dbReference type="ChEBI" id="CHEBI:132124"/>
    </reaction>
</comment>
<evidence type="ECO:0000256" key="1">
    <source>
        <dbReference type="ARBA" id="ARBA00001917"/>
    </source>
</evidence>
<dbReference type="GO" id="GO:0016491">
    <property type="term" value="F:oxidoreductase activity"/>
    <property type="evidence" value="ECO:0007669"/>
    <property type="project" value="UniProtKB-KW"/>
</dbReference>
<dbReference type="GO" id="GO:0048038">
    <property type="term" value="F:quinone binding"/>
    <property type="evidence" value="ECO:0007669"/>
    <property type="project" value="UniProtKB-KW"/>
</dbReference>
<comment type="caution">
    <text evidence="16">The sequence shown here is derived from an EMBL/GenBank/DDBJ whole genome shotgun (WGS) entry which is preliminary data.</text>
</comment>
<reference evidence="16" key="1">
    <citation type="submission" date="2020-04" db="EMBL/GenBank/DDBJ databases">
        <authorList>
            <person name="Zhang T."/>
        </authorList>
    </citation>
    <scope>NUCLEOTIDE SEQUENCE</scope>
    <source>
        <strain evidence="16">HKST-UBA01</strain>
    </source>
</reference>
<dbReference type="InterPro" id="IPR001949">
    <property type="entry name" value="NADH-UbQ_OxRdtase_51kDa_CS"/>
</dbReference>
<evidence type="ECO:0000256" key="14">
    <source>
        <dbReference type="RuleBase" id="RU364066"/>
    </source>
</evidence>
<evidence type="ECO:0000256" key="3">
    <source>
        <dbReference type="ARBA" id="ARBA00007523"/>
    </source>
</evidence>
<comment type="cofactor">
    <cofactor evidence="1 14">
        <name>FMN</name>
        <dbReference type="ChEBI" id="CHEBI:58210"/>
    </cofactor>
</comment>
<sequence length="432" mass="46819">MEVKLLTRNFENPESWTLAAYEKAGGYRTFPKALAMDPEAVIQLVKDSGLRGRGGAGFPTGMKWGFVPKGTEKPKYLCVNADESEPGTFKDRYLLEKDPHALIEGIIITCWAVGIHHAYVYIRGEFGLPYYRLRDAVQEAYDKGYLGTNVGGKGFQLDITIHRGAGAYICGEETGLIESLEGKKGQPRLKPPFPAVIGVFGCPTVVNNVETIQAVTWILEHGAAEYKKYGTEKSPGTKLFSVSGHVNRPGVFEIPLGLPCKTLVHDLCGGIRNGKRQKANIVGGSSVPVLTGEEADQVDLDYESLAAAGTMLGSGGMIVMDEDTCMVWTLAVILKFYAHESCGQCTPCREGTGWIRNLVYRLEAGGGTAQDLDKLLSITKNMMGTTICVLADAAAMPTESFLKKFRREFEAHAGAGRCPIRGASSHFLTAAH</sequence>
<dbReference type="InterPro" id="IPR011537">
    <property type="entry name" value="NADH-UbQ_OxRdtase_suF"/>
</dbReference>
<comment type="function">
    <text evidence="14">NDH-1 shuttles electrons from NADH, via FMN and iron-sulfur (Fe-S) centers, to quinones in the respiratory chain.</text>
</comment>
<accession>A0A956M356</accession>
<keyword evidence="4 14" id="KW-0004">4Fe-4S</keyword>
<feature type="domain" description="NADH-ubiquinone oxidoreductase 51kDa subunit iron-sulphur binding" evidence="15">
    <location>
        <begin position="327"/>
        <end position="372"/>
    </location>
</feature>
<protein>
    <recommendedName>
        <fullName evidence="14">NADH-quinone oxidoreductase subunit F</fullName>
        <ecNumber evidence="14">7.1.1.-</ecNumber>
    </recommendedName>
</protein>
<gene>
    <name evidence="16" type="primary">nuoF</name>
    <name evidence="16" type="ORF">KC729_15420</name>
</gene>
<evidence type="ECO:0000313" key="16">
    <source>
        <dbReference type="EMBL" id="MCA9729080.1"/>
    </source>
</evidence>
<keyword evidence="11 14" id="KW-0411">Iron-sulfur</keyword>
<evidence type="ECO:0000256" key="12">
    <source>
        <dbReference type="ARBA" id="ARBA00023027"/>
    </source>
</evidence>
<dbReference type="GO" id="GO:0008137">
    <property type="term" value="F:NADH dehydrogenase (ubiquinone) activity"/>
    <property type="evidence" value="ECO:0007669"/>
    <property type="project" value="InterPro"/>
</dbReference>
<dbReference type="Gene3D" id="3.10.20.600">
    <property type="match status" value="1"/>
</dbReference>
<evidence type="ECO:0000256" key="10">
    <source>
        <dbReference type="ARBA" id="ARBA00023004"/>
    </source>
</evidence>
<dbReference type="EC" id="7.1.1.-" evidence="14"/>
<dbReference type="PANTHER" id="PTHR43578">
    <property type="entry name" value="NADH-QUINONE OXIDOREDUCTASE SUBUNIT F"/>
    <property type="match status" value="1"/>
</dbReference>
<comment type="cofactor">
    <cofactor evidence="2 14">
        <name>[4Fe-4S] cluster</name>
        <dbReference type="ChEBI" id="CHEBI:49883"/>
    </cofactor>
</comment>
<dbReference type="PANTHER" id="PTHR43578:SF3">
    <property type="entry name" value="NADH-QUINONE OXIDOREDUCTASE SUBUNIT F"/>
    <property type="match status" value="1"/>
</dbReference>
<name>A0A956M356_UNCEI</name>
<dbReference type="SMART" id="SM00928">
    <property type="entry name" value="NADH_4Fe-4S"/>
    <property type="match status" value="1"/>
</dbReference>
<dbReference type="Proteomes" id="UP000697710">
    <property type="component" value="Unassembled WGS sequence"/>
</dbReference>
<dbReference type="EMBL" id="JAGQHR010000566">
    <property type="protein sequence ID" value="MCA9729080.1"/>
    <property type="molecule type" value="Genomic_DNA"/>
</dbReference>
<dbReference type="InterPro" id="IPR054765">
    <property type="entry name" value="SLBB_dom"/>
</dbReference>
<evidence type="ECO:0000259" key="15">
    <source>
        <dbReference type="SMART" id="SM00928"/>
    </source>
</evidence>
<dbReference type="SUPFAM" id="SSF140490">
    <property type="entry name" value="Nqo1C-terminal domain-like"/>
    <property type="match status" value="1"/>
</dbReference>
<keyword evidence="8 14" id="KW-0479">Metal-binding</keyword>
<dbReference type="GO" id="GO:0010181">
    <property type="term" value="F:FMN binding"/>
    <property type="evidence" value="ECO:0007669"/>
    <property type="project" value="InterPro"/>
</dbReference>
<dbReference type="FunFam" id="3.40.50.11540:FF:000001">
    <property type="entry name" value="NADH dehydrogenase [ubiquinone] flavoprotein 1, mitochondrial"/>
    <property type="match status" value="1"/>
</dbReference>
<dbReference type="Pfam" id="PF10589">
    <property type="entry name" value="NADH_4Fe-4S"/>
    <property type="match status" value="1"/>
</dbReference>
<dbReference type="NCBIfam" id="TIGR01959">
    <property type="entry name" value="nuoF_fam"/>
    <property type="match status" value="1"/>
</dbReference>
<dbReference type="InterPro" id="IPR019575">
    <property type="entry name" value="Nuop51_4Fe4S-bd"/>
</dbReference>
<dbReference type="FunFam" id="1.20.1440.230:FF:000001">
    <property type="entry name" value="Mitochondrial NADH dehydrogenase flavoprotein 1"/>
    <property type="match status" value="1"/>
</dbReference>
<dbReference type="Pfam" id="PF22461">
    <property type="entry name" value="SLBB_2"/>
    <property type="match status" value="1"/>
</dbReference>
<keyword evidence="9" id="KW-1278">Translocase</keyword>
<dbReference type="GO" id="GO:0051539">
    <property type="term" value="F:4 iron, 4 sulfur cluster binding"/>
    <property type="evidence" value="ECO:0007669"/>
    <property type="project" value="UniProtKB-UniRule"/>
</dbReference>
<proteinExistence type="inferred from homology"/>
<dbReference type="Gene3D" id="3.40.50.11540">
    <property type="entry name" value="NADH-ubiquinone oxidoreductase 51kDa subunit"/>
    <property type="match status" value="1"/>
</dbReference>
<reference evidence="16" key="2">
    <citation type="journal article" date="2021" name="Microbiome">
        <title>Successional dynamics and alternative stable states in a saline activated sludge microbial community over 9 years.</title>
        <authorList>
            <person name="Wang Y."/>
            <person name="Ye J."/>
            <person name="Ju F."/>
            <person name="Liu L."/>
            <person name="Boyd J.A."/>
            <person name="Deng Y."/>
            <person name="Parks D.H."/>
            <person name="Jiang X."/>
            <person name="Yin X."/>
            <person name="Woodcroft B.J."/>
            <person name="Tyson G.W."/>
            <person name="Hugenholtz P."/>
            <person name="Polz M.F."/>
            <person name="Zhang T."/>
        </authorList>
    </citation>
    <scope>NUCLEOTIDE SEQUENCE</scope>
    <source>
        <strain evidence="16">HKST-UBA01</strain>
    </source>
</reference>
<evidence type="ECO:0000256" key="2">
    <source>
        <dbReference type="ARBA" id="ARBA00001966"/>
    </source>
</evidence>
<dbReference type="InterPro" id="IPR037207">
    <property type="entry name" value="Nuop51_4Fe4S-bd_sf"/>
</dbReference>
<keyword evidence="7 14" id="KW-0874">Quinone</keyword>
<dbReference type="InterPro" id="IPR011538">
    <property type="entry name" value="Nuo51_FMN-bd"/>
</dbReference>
<evidence type="ECO:0000256" key="13">
    <source>
        <dbReference type="ARBA" id="ARBA00047712"/>
    </source>
</evidence>
<dbReference type="FunFam" id="3.10.20.600:FF:000003">
    <property type="entry name" value="NADH-quinone oxidoreductase subunit F"/>
    <property type="match status" value="1"/>
</dbReference>
<evidence type="ECO:0000256" key="9">
    <source>
        <dbReference type="ARBA" id="ARBA00022967"/>
    </source>
</evidence>
<dbReference type="AlphaFoldDB" id="A0A956M356"/>
<comment type="similarity">
    <text evidence="3 14">Belongs to the complex I 51 kDa subunit family.</text>
</comment>
<evidence type="ECO:0000256" key="7">
    <source>
        <dbReference type="ARBA" id="ARBA00022719"/>
    </source>
</evidence>
<keyword evidence="10 14" id="KW-0408">Iron</keyword>
<dbReference type="NCBIfam" id="NF010120">
    <property type="entry name" value="PRK13596.1"/>
    <property type="match status" value="1"/>
</dbReference>
<keyword evidence="12 14" id="KW-0520">NAD</keyword>
<keyword evidence="5 14" id="KW-0285">Flavoprotein</keyword>
<evidence type="ECO:0000313" key="17">
    <source>
        <dbReference type="Proteomes" id="UP000697710"/>
    </source>
</evidence>
<evidence type="ECO:0000256" key="11">
    <source>
        <dbReference type="ARBA" id="ARBA00023014"/>
    </source>
</evidence>
<evidence type="ECO:0000256" key="5">
    <source>
        <dbReference type="ARBA" id="ARBA00022630"/>
    </source>
</evidence>
<evidence type="ECO:0000256" key="6">
    <source>
        <dbReference type="ARBA" id="ARBA00022643"/>
    </source>
</evidence>
<evidence type="ECO:0000256" key="4">
    <source>
        <dbReference type="ARBA" id="ARBA00022485"/>
    </source>
</evidence>